<dbReference type="Gene3D" id="1.10.287.130">
    <property type="match status" value="1"/>
</dbReference>
<evidence type="ECO:0000259" key="7">
    <source>
        <dbReference type="PROSITE" id="PS50109"/>
    </source>
</evidence>
<dbReference type="Gene3D" id="3.30.450.20">
    <property type="entry name" value="PAS domain"/>
    <property type="match status" value="1"/>
</dbReference>
<reference evidence="8 9" key="1">
    <citation type="submission" date="2020-01" db="EMBL/GenBank/DDBJ databases">
        <title>Genomes of bacteria type strains.</title>
        <authorList>
            <person name="Chen J."/>
            <person name="Zhu S."/>
            <person name="Chen J."/>
        </authorList>
    </citation>
    <scope>NUCLEOTIDE SEQUENCE [LARGE SCALE GENOMIC DNA]</scope>
    <source>
        <strain evidence="8 9">KCTC 52919</strain>
    </source>
</reference>
<keyword evidence="6" id="KW-0472">Membrane</keyword>
<dbReference type="InterPro" id="IPR036890">
    <property type="entry name" value="HATPase_C_sf"/>
</dbReference>
<evidence type="ECO:0000256" key="1">
    <source>
        <dbReference type="ARBA" id="ARBA00000085"/>
    </source>
</evidence>
<dbReference type="Pfam" id="PF00512">
    <property type="entry name" value="HisKA"/>
    <property type="match status" value="1"/>
</dbReference>
<dbReference type="EMBL" id="JAAAMJ010000010">
    <property type="protein sequence ID" value="NDV87754.1"/>
    <property type="molecule type" value="Genomic_DNA"/>
</dbReference>
<evidence type="ECO:0000313" key="8">
    <source>
        <dbReference type="EMBL" id="NDV87754.1"/>
    </source>
</evidence>
<keyword evidence="3" id="KW-0597">Phosphoprotein</keyword>
<dbReference type="InterPro" id="IPR003594">
    <property type="entry name" value="HATPase_dom"/>
</dbReference>
<sequence length="600" mass="63351">MIEASGARRDGNAANAVARLLRERLDELVAPGIREPRERRLHAWSIGVLIATGLAATVASPILAALAMDVSVVVAPLVLAGLMLAAAAYLSNRRSIDAAAWLYGTLAIGGAGAAVFALDAVPASWLLVLAALPLEALLARRRQLALALAGSLAAVAVAGVLLGGTPVFGFGIADLFAMALILAYAGFAARRLLARRQARIVVRRAADGHDLAAAADFFDAAWLRVDGDGHILLASAAARSLVAIDEADLAGGLFLRIHPADQSGLSAALEAVGRESGRRRVELRLRRRDGTWRPSLAVLAAVPGGAAVDIAVTALVEDRPDARALQTALETANQSSAAKSHFLAAVSHELRTPLNAIIGFSDILHQEFFGGFENERQKEYVGLIRQSGQHLLSVVNSLLDVSKIEAGRYELVPESFSPSEAMAVAADVVRDEAQRKGLRLDLRPCDVDVIVADRRACHQILLNLLSNAVKFTDSGVVTLEARSDADSIEICVSDTGIGIADADIDLLGRPFVQVSCGTARRYQGTGLGLSLVKGLVELHGGTFAMTSQPAIGTMVTIRLPRDCTKIEEPSSLPKENIVALSDARTKTNTIPKLEEARRTA</sequence>
<dbReference type="SMART" id="SM00388">
    <property type="entry name" value="HisKA"/>
    <property type="match status" value="1"/>
</dbReference>
<evidence type="ECO:0000256" key="3">
    <source>
        <dbReference type="ARBA" id="ARBA00022553"/>
    </source>
</evidence>
<dbReference type="InterPro" id="IPR004358">
    <property type="entry name" value="Sig_transdc_His_kin-like_C"/>
</dbReference>
<dbReference type="RefSeq" id="WP_163044506.1">
    <property type="nucleotide sequence ID" value="NZ_JAAAMJ010000010.1"/>
</dbReference>
<evidence type="ECO:0000313" key="9">
    <source>
        <dbReference type="Proteomes" id="UP000476332"/>
    </source>
</evidence>
<dbReference type="InterPro" id="IPR003661">
    <property type="entry name" value="HisK_dim/P_dom"/>
</dbReference>
<feature type="transmembrane region" description="Helical" evidence="6">
    <location>
        <begin position="98"/>
        <end position="117"/>
    </location>
</feature>
<dbReference type="SMART" id="SM00387">
    <property type="entry name" value="HATPase_c"/>
    <property type="match status" value="1"/>
</dbReference>
<dbReference type="InterPro" id="IPR005467">
    <property type="entry name" value="His_kinase_dom"/>
</dbReference>
<comment type="caution">
    <text evidence="8">The sequence shown here is derived from an EMBL/GenBank/DDBJ whole genome shotgun (WGS) entry which is preliminary data.</text>
</comment>
<dbReference type="SUPFAM" id="SSF47384">
    <property type="entry name" value="Homodimeric domain of signal transducing histidine kinase"/>
    <property type="match status" value="1"/>
</dbReference>
<dbReference type="CDD" id="cd00082">
    <property type="entry name" value="HisKA"/>
    <property type="match status" value="1"/>
</dbReference>
<evidence type="ECO:0000256" key="6">
    <source>
        <dbReference type="SAM" id="Phobius"/>
    </source>
</evidence>
<feature type="transmembrane region" description="Helical" evidence="6">
    <location>
        <begin position="296"/>
        <end position="316"/>
    </location>
</feature>
<accession>A0A6L9MIN7</accession>
<gene>
    <name evidence="8" type="ORF">GTW51_13690</name>
</gene>
<dbReference type="PROSITE" id="PS50109">
    <property type="entry name" value="HIS_KIN"/>
    <property type="match status" value="1"/>
</dbReference>
<dbReference type="EC" id="2.7.13.3" evidence="2"/>
<dbReference type="CDD" id="cd16922">
    <property type="entry name" value="HATPase_EvgS-ArcB-TorS-like"/>
    <property type="match status" value="1"/>
</dbReference>
<dbReference type="SUPFAM" id="SSF55874">
    <property type="entry name" value="ATPase domain of HSP90 chaperone/DNA topoisomerase II/histidine kinase"/>
    <property type="match status" value="1"/>
</dbReference>
<keyword evidence="6" id="KW-1133">Transmembrane helix</keyword>
<dbReference type="GO" id="GO:0000155">
    <property type="term" value="F:phosphorelay sensor kinase activity"/>
    <property type="evidence" value="ECO:0007669"/>
    <property type="project" value="InterPro"/>
</dbReference>
<dbReference type="SMART" id="SM00091">
    <property type="entry name" value="PAS"/>
    <property type="match status" value="1"/>
</dbReference>
<dbReference type="AlphaFoldDB" id="A0A6L9MIN7"/>
<keyword evidence="9" id="KW-1185">Reference proteome</keyword>
<dbReference type="InterPro" id="IPR036097">
    <property type="entry name" value="HisK_dim/P_sf"/>
</dbReference>
<protein>
    <recommendedName>
        <fullName evidence="2">histidine kinase</fullName>
        <ecNumber evidence="2">2.7.13.3</ecNumber>
    </recommendedName>
</protein>
<dbReference type="PRINTS" id="PR00344">
    <property type="entry name" value="BCTRLSENSOR"/>
</dbReference>
<feature type="transmembrane region" description="Helical" evidence="6">
    <location>
        <begin position="123"/>
        <end position="139"/>
    </location>
</feature>
<dbReference type="PANTHER" id="PTHR43047">
    <property type="entry name" value="TWO-COMPONENT HISTIDINE PROTEIN KINASE"/>
    <property type="match status" value="1"/>
</dbReference>
<dbReference type="Pfam" id="PF02518">
    <property type="entry name" value="HATPase_c"/>
    <property type="match status" value="1"/>
</dbReference>
<evidence type="ECO:0000256" key="4">
    <source>
        <dbReference type="ARBA" id="ARBA00022679"/>
    </source>
</evidence>
<comment type="catalytic activity">
    <reaction evidence="1">
        <text>ATP + protein L-histidine = ADP + protein N-phospho-L-histidine.</text>
        <dbReference type="EC" id="2.7.13.3"/>
    </reaction>
</comment>
<dbReference type="Gene3D" id="3.30.565.10">
    <property type="entry name" value="Histidine kinase-like ATPase, C-terminal domain"/>
    <property type="match status" value="1"/>
</dbReference>
<feature type="transmembrane region" description="Helical" evidence="6">
    <location>
        <begin position="168"/>
        <end position="189"/>
    </location>
</feature>
<name>A0A6L9MIN7_9HYPH</name>
<dbReference type="Proteomes" id="UP000476332">
    <property type="component" value="Unassembled WGS sequence"/>
</dbReference>
<dbReference type="InterPro" id="IPR000014">
    <property type="entry name" value="PAS"/>
</dbReference>
<organism evidence="8 9">
    <name type="scientific">Aurantimonas aggregata</name>
    <dbReference type="NCBI Taxonomy" id="2047720"/>
    <lineage>
        <taxon>Bacteria</taxon>
        <taxon>Pseudomonadati</taxon>
        <taxon>Pseudomonadota</taxon>
        <taxon>Alphaproteobacteria</taxon>
        <taxon>Hyphomicrobiales</taxon>
        <taxon>Aurantimonadaceae</taxon>
        <taxon>Aurantimonas</taxon>
    </lineage>
</organism>
<keyword evidence="4" id="KW-0808">Transferase</keyword>
<keyword evidence="5" id="KW-0418">Kinase</keyword>
<dbReference type="SUPFAM" id="SSF55785">
    <property type="entry name" value="PYP-like sensor domain (PAS domain)"/>
    <property type="match status" value="1"/>
</dbReference>
<feature type="transmembrane region" description="Helical" evidence="6">
    <location>
        <begin position="144"/>
        <end position="162"/>
    </location>
</feature>
<evidence type="ECO:0000256" key="2">
    <source>
        <dbReference type="ARBA" id="ARBA00012438"/>
    </source>
</evidence>
<feature type="domain" description="Histidine kinase" evidence="7">
    <location>
        <begin position="345"/>
        <end position="563"/>
    </location>
</feature>
<evidence type="ECO:0000256" key="5">
    <source>
        <dbReference type="ARBA" id="ARBA00022777"/>
    </source>
</evidence>
<proteinExistence type="predicted"/>
<feature type="transmembrane region" description="Helical" evidence="6">
    <location>
        <begin position="43"/>
        <end position="64"/>
    </location>
</feature>
<dbReference type="InterPro" id="IPR035965">
    <property type="entry name" value="PAS-like_dom_sf"/>
</dbReference>
<keyword evidence="6" id="KW-0812">Transmembrane</keyword>
<dbReference type="CDD" id="cd00130">
    <property type="entry name" value="PAS"/>
    <property type="match status" value="1"/>
</dbReference>
<feature type="transmembrane region" description="Helical" evidence="6">
    <location>
        <begin position="70"/>
        <end position="91"/>
    </location>
</feature>